<dbReference type="Pfam" id="PF02557">
    <property type="entry name" value="VanY"/>
    <property type="match status" value="1"/>
</dbReference>
<dbReference type="Proteomes" id="UP000278542">
    <property type="component" value="Unassembled WGS sequence"/>
</dbReference>
<dbReference type="InterPro" id="IPR052179">
    <property type="entry name" value="DD-CPase-like"/>
</dbReference>
<feature type="domain" description="D-alanyl-D-alanine carboxypeptidase-like core" evidence="2">
    <location>
        <begin position="54"/>
        <end position="189"/>
    </location>
</feature>
<protein>
    <submittedName>
        <fullName evidence="3">D-alanyl-D-alanine carboxypeptidase-like protein</fullName>
    </submittedName>
</protein>
<keyword evidence="4" id="KW-1185">Reference proteome</keyword>
<feature type="signal peptide" evidence="1">
    <location>
        <begin position="1"/>
        <end position="18"/>
    </location>
</feature>
<dbReference type="InterPro" id="IPR003709">
    <property type="entry name" value="VanY-like_core_dom"/>
</dbReference>
<dbReference type="PANTHER" id="PTHR34385:SF1">
    <property type="entry name" value="PEPTIDOGLYCAN L-ALANYL-D-GLUTAMATE ENDOPEPTIDASE CWLK"/>
    <property type="match status" value="1"/>
</dbReference>
<dbReference type="GO" id="GO:0004180">
    <property type="term" value="F:carboxypeptidase activity"/>
    <property type="evidence" value="ECO:0007669"/>
    <property type="project" value="UniProtKB-KW"/>
</dbReference>
<dbReference type="PANTHER" id="PTHR34385">
    <property type="entry name" value="D-ALANYL-D-ALANINE CARBOXYPEPTIDASE"/>
    <property type="match status" value="1"/>
</dbReference>
<dbReference type="Gene3D" id="3.30.1380.10">
    <property type="match status" value="1"/>
</dbReference>
<name>A0A495RAI8_9GAMM</name>
<keyword evidence="3" id="KW-0645">Protease</keyword>
<proteinExistence type="predicted"/>
<evidence type="ECO:0000313" key="4">
    <source>
        <dbReference type="Proteomes" id="UP000278542"/>
    </source>
</evidence>
<feature type="chain" id="PRO_5019772487" evidence="1">
    <location>
        <begin position="19"/>
        <end position="240"/>
    </location>
</feature>
<keyword evidence="3" id="KW-0121">Carboxypeptidase</keyword>
<dbReference type="EMBL" id="RBWY01000007">
    <property type="protein sequence ID" value="RKS84419.1"/>
    <property type="molecule type" value="Genomic_DNA"/>
</dbReference>
<accession>A0A495RAI8</accession>
<gene>
    <name evidence="3" type="ORF">DES39_2157</name>
</gene>
<dbReference type="AlphaFoldDB" id="A0A495RAI8"/>
<dbReference type="InterPro" id="IPR009045">
    <property type="entry name" value="Zn_M74/Hedgehog-like"/>
</dbReference>
<keyword evidence="3" id="KW-0378">Hydrolase</keyword>
<evidence type="ECO:0000313" key="3">
    <source>
        <dbReference type="EMBL" id="RKS84419.1"/>
    </source>
</evidence>
<dbReference type="SUPFAM" id="SSF55166">
    <property type="entry name" value="Hedgehog/DD-peptidase"/>
    <property type="match status" value="1"/>
</dbReference>
<evidence type="ECO:0000259" key="2">
    <source>
        <dbReference type="Pfam" id="PF02557"/>
    </source>
</evidence>
<sequence>MKKKILFLLLIISVPIMANTVPLNKLIGQFNEKTDKEFVALDTTVLPVNKSGMYLQKEPTEQLIKAYQAFKQQHPNIPFIIVSATRNYAYQNSIWQRKWNTLFPKFNNAQRTAQDILQYSSMPGSSRHHWGTDIDITSVSSDYFHHNQQGKILYQWLEENMPKYGFCRPFNEGRSGGYLPEEWHWSYQPIAKAYLMAYKTALQQDTQSVLSQLNFDGHDKITLKALLEEYVLNVNTECIN</sequence>
<evidence type="ECO:0000256" key="1">
    <source>
        <dbReference type="SAM" id="SignalP"/>
    </source>
</evidence>
<dbReference type="GO" id="GO:0006508">
    <property type="term" value="P:proteolysis"/>
    <property type="evidence" value="ECO:0007669"/>
    <property type="project" value="InterPro"/>
</dbReference>
<reference evidence="3 4" key="1">
    <citation type="submission" date="2018-10" db="EMBL/GenBank/DDBJ databases">
        <title>Genomic Encyclopedia of Type Strains, Phase IV (KMG-IV): sequencing the most valuable type-strain genomes for metagenomic binning, comparative biology and taxonomic classification.</title>
        <authorList>
            <person name="Goeker M."/>
        </authorList>
    </citation>
    <scope>NUCLEOTIDE SEQUENCE [LARGE SCALE GENOMIC DNA]</scope>
    <source>
        <strain evidence="3 4">DSM 22228</strain>
    </source>
</reference>
<dbReference type="OrthoDB" id="9792074at2"/>
<keyword evidence="1" id="KW-0732">Signal</keyword>
<comment type="caution">
    <text evidence="3">The sequence shown here is derived from an EMBL/GenBank/DDBJ whole genome shotgun (WGS) entry which is preliminary data.</text>
</comment>
<organism evidence="3 4">
    <name type="scientific">Orbus hercynius</name>
    <dbReference type="NCBI Taxonomy" id="593135"/>
    <lineage>
        <taxon>Bacteria</taxon>
        <taxon>Pseudomonadati</taxon>
        <taxon>Pseudomonadota</taxon>
        <taxon>Gammaproteobacteria</taxon>
        <taxon>Orbales</taxon>
        <taxon>Orbaceae</taxon>
        <taxon>Orbus</taxon>
    </lineage>
</organism>
<dbReference type="CDD" id="cd14847">
    <property type="entry name" value="DD-carboxypeptidase_like"/>
    <property type="match status" value="1"/>
</dbReference>